<gene>
    <name evidence="3" type="primary">DA1</name>
    <name evidence="3" type="ORF">KSP39_PZI002047</name>
</gene>
<dbReference type="EMBL" id="JBBWWQ010000002">
    <property type="protein sequence ID" value="KAK8954807.1"/>
    <property type="molecule type" value="Genomic_DNA"/>
</dbReference>
<accession>A0AAP0C168</accession>
<dbReference type="PANTHER" id="PTHR24209:SF25">
    <property type="entry name" value="PROTEIN DA1-RELATED 1"/>
    <property type="match status" value="1"/>
</dbReference>
<organism evidence="3 4">
    <name type="scientific">Platanthera zijinensis</name>
    <dbReference type="NCBI Taxonomy" id="2320716"/>
    <lineage>
        <taxon>Eukaryota</taxon>
        <taxon>Viridiplantae</taxon>
        <taxon>Streptophyta</taxon>
        <taxon>Embryophyta</taxon>
        <taxon>Tracheophyta</taxon>
        <taxon>Spermatophyta</taxon>
        <taxon>Magnoliopsida</taxon>
        <taxon>Liliopsida</taxon>
        <taxon>Asparagales</taxon>
        <taxon>Orchidaceae</taxon>
        <taxon>Orchidoideae</taxon>
        <taxon>Orchideae</taxon>
        <taxon>Orchidinae</taxon>
        <taxon>Platanthera</taxon>
    </lineage>
</organism>
<name>A0AAP0C168_9ASPA</name>
<dbReference type="GO" id="GO:0043130">
    <property type="term" value="F:ubiquitin binding"/>
    <property type="evidence" value="ECO:0007669"/>
    <property type="project" value="TreeGrafter"/>
</dbReference>
<evidence type="ECO:0000256" key="1">
    <source>
        <dbReference type="SAM" id="MobiDB-lite"/>
    </source>
</evidence>
<evidence type="ECO:0000313" key="3">
    <source>
        <dbReference type="EMBL" id="KAK8954807.1"/>
    </source>
</evidence>
<evidence type="ECO:0000259" key="2">
    <source>
        <dbReference type="Pfam" id="PF12315"/>
    </source>
</evidence>
<evidence type="ECO:0000313" key="4">
    <source>
        <dbReference type="Proteomes" id="UP001418222"/>
    </source>
</evidence>
<reference evidence="3 4" key="1">
    <citation type="journal article" date="2022" name="Nat. Plants">
        <title>Genomes of leafy and leafless Platanthera orchids illuminate the evolution of mycoheterotrophy.</title>
        <authorList>
            <person name="Li M.H."/>
            <person name="Liu K.W."/>
            <person name="Li Z."/>
            <person name="Lu H.C."/>
            <person name="Ye Q.L."/>
            <person name="Zhang D."/>
            <person name="Wang J.Y."/>
            <person name="Li Y.F."/>
            <person name="Zhong Z.M."/>
            <person name="Liu X."/>
            <person name="Yu X."/>
            <person name="Liu D.K."/>
            <person name="Tu X.D."/>
            <person name="Liu B."/>
            <person name="Hao Y."/>
            <person name="Liao X.Y."/>
            <person name="Jiang Y.T."/>
            <person name="Sun W.H."/>
            <person name="Chen J."/>
            <person name="Chen Y.Q."/>
            <person name="Ai Y."/>
            <person name="Zhai J.W."/>
            <person name="Wu S.S."/>
            <person name="Zhou Z."/>
            <person name="Hsiao Y.Y."/>
            <person name="Wu W.L."/>
            <person name="Chen Y.Y."/>
            <person name="Lin Y.F."/>
            <person name="Hsu J.L."/>
            <person name="Li C.Y."/>
            <person name="Wang Z.W."/>
            <person name="Zhao X."/>
            <person name="Zhong W.Y."/>
            <person name="Ma X.K."/>
            <person name="Ma L."/>
            <person name="Huang J."/>
            <person name="Chen G.Z."/>
            <person name="Huang M.Z."/>
            <person name="Huang L."/>
            <person name="Peng D.H."/>
            <person name="Luo Y.B."/>
            <person name="Zou S.Q."/>
            <person name="Chen S.P."/>
            <person name="Lan S."/>
            <person name="Tsai W.C."/>
            <person name="Van de Peer Y."/>
            <person name="Liu Z.J."/>
        </authorList>
    </citation>
    <scope>NUCLEOTIDE SEQUENCE [LARGE SCALE GENOMIC DNA]</scope>
    <source>
        <strain evidence="3">Lor287</strain>
    </source>
</reference>
<feature type="region of interest" description="Disordered" evidence="1">
    <location>
        <begin position="177"/>
        <end position="199"/>
    </location>
</feature>
<protein>
    <submittedName>
        <fullName evidence="3">Protein DA1</fullName>
    </submittedName>
</protein>
<feature type="domain" description="Protein DA1-like" evidence="2">
    <location>
        <begin position="125"/>
        <end position="247"/>
    </location>
</feature>
<proteinExistence type="predicted"/>
<dbReference type="InterPro" id="IPR022087">
    <property type="entry name" value="DA1-like_dom"/>
</dbReference>
<dbReference type="AlphaFoldDB" id="A0AAP0C168"/>
<dbReference type="PANTHER" id="PTHR24209">
    <property type="entry name" value="PROTEIN DA1-RELATED 2"/>
    <property type="match status" value="1"/>
</dbReference>
<dbReference type="InterPro" id="IPR045218">
    <property type="entry name" value="DA1-like"/>
</dbReference>
<dbReference type="Proteomes" id="UP001418222">
    <property type="component" value="Unassembled WGS sequence"/>
</dbReference>
<sequence length="253" mass="29030">MNLIQFFFYSLLQFPIYGDLPYHKSCFRNLYHPKCDVCKEFVSAKHSLLLYIQPQGANYSKLDDRLLICLECSDSSIMDSAMCQPLYGDIIKFYKGLNMDFDLGKIQLLLVESRVFLSEVKKEEFSLCRILTGLNLAHEMMHAWLHLNGCLKLDSRVSEGICVVLSYMWLDNEMRSGSDNNDVSSSSSSSSAPYRKGPRSEFERKFGEYCKYNLENQPYPIYADGFRLGYAAVIKYGLKSVLDHIKLTGNFPS</sequence>
<comment type="caution">
    <text evidence="3">The sequence shown here is derived from an EMBL/GenBank/DDBJ whole genome shotgun (WGS) entry which is preliminary data.</text>
</comment>
<dbReference type="Pfam" id="PF12315">
    <property type="entry name" value="DA1-like"/>
    <property type="match status" value="1"/>
</dbReference>
<keyword evidence="4" id="KW-1185">Reference proteome</keyword>